<feature type="domain" description="UPAR/Ly6" evidence="2">
    <location>
        <begin position="39"/>
        <end position="130"/>
    </location>
</feature>
<dbReference type="InterPro" id="IPR045860">
    <property type="entry name" value="Snake_toxin-like_sf"/>
</dbReference>
<reference evidence="3" key="1">
    <citation type="submission" date="2023-01" db="EMBL/GenBank/DDBJ databases">
        <title>Genome assembly of the deep-sea coral Lophelia pertusa.</title>
        <authorList>
            <person name="Herrera S."/>
            <person name="Cordes E."/>
        </authorList>
    </citation>
    <scope>NUCLEOTIDE SEQUENCE</scope>
    <source>
        <strain evidence="3">USNM1676648</strain>
        <tissue evidence="3">Polyp</tissue>
    </source>
</reference>
<gene>
    <name evidence="3" type="ORF">OS493_003284</name>
</gene>
<dbReference type="SUPFAM" id="SSF57302">
    <property type="entry name" value="Snake toxin-like"/>
    <property type="match status" value="1"/>
</dbReference>
<dbReference type="InterPro" id="IPR016054">
    <property type="entry name" value="LY6_UPA_recep-like"/>
</dbReference>
<name>A0A9W9YH07_9CNID</name>
<evidence type="ECO:0000259" key="2">
    <source>
        <dbReference type="Pfam" id="PF00021"/>
    </source>
</evidence>
<dbReference type="Gene3D" id="2.10.60.10">
    <property type="entry name" value="CD59"/>
    <property type="match status" value="1"/>
</dbReference>
<sequence length="149" mass="16564">MFGFHETFWSGIFLFSLMSGTLKLRGEPVTERTPQTQGHSLSCYKCHSEVSWEDCDKKQNAVHCIPGYGDEVCTTVKRTWWVTINGSQNQTVSYSKNCDDAEGCTDEECRGIGRQCTLSVKCCSSSLCNTSVIESANFIFIAAFLCLAL</sequence>
<accession>A0A9W9YH07</accession>
<dbReference type="Proteomes" id="UP001163046">
    <property type="component" value="Unassembled WGS sequence"/>
</dbReference>
<dbReference type="EMBL" id="MU827778">
    <property type="protein sequence ID" value="KAJ7340530.1"/>
    <property type="molecule type" value="Genomic_DNA"/>
</dbReference>
<evidence type="ECO:0000313" key="4">
    <source>
        <dbReference type="Proteomes" id="UP001163046"/>
    </source>
</evidence>
<protein>
    <recommendedName>
        <fullName evidence="2">UPAR/Ly6 domain-containing protein</fullName>
    </recommendedName>
</protein>
<dbReference type="Pfam" id="PF00021">
    <property type="entry name" value="UPAR_LY6"/>
    <property type="match status" value="1"/>
</dbReference>
<organism evidence="3 4">
    <name type="scientific">Desmophyllum pertusum</name>
    <dbReference type="NCBI Taxonomy" id="174260"/>
    <lineage>
        <taxon>Eukaryota</taxon>
        <taxon>Metazoa</taxon>
        <taxon>Cnidaria</taxon>
        <taxon>Anthozoa</taxon>
        <taxon>Hexacorallia</taxon>
        <taxon>Scleractinia</taxon>
        <taxon>Caryophylliina</taxon>
        <taxon>Caryophylliidae</taxon>
        <taxon>Desmophyllum</taxon>
    </lineage>
</organism>
<keyword evidence="4" id="KW-1185">Reference proteome</keyword>
<dbReference type="AlphaFoldDB" id="A0A9W9YH07"/>
<proteinExistence type="predicted"/>
<evidence type="ECO:0000313" key="3">
    <source>
        <dbReference type="EMBL" id="KAJ7340530.1"/>
    </source>
</evidence>
<dbReference type="OrthoDB" id="6009362at2759"/>
<feature type="chain" id="PRO_5040926857" description="UPAR/Ly6 domain-containing protein" evidence="1">
    <location>
        <begin position="27"/>
        <end position="149"/>
    </location>
</feature>
<keyword evidence="1" id="KW-0732">Signal</keyword>
<comment type="caution">
    <text evidence="3">The sequence shown here is derived from an EMBL/GenBank/DDBJ whole genome shotgun (WGS) entry which is preliminary data.</text>
</comment>
<evidence type="ECO:0000256" key="1">
    <source>
        <dbReference type="SAM" id="SignalP"/>
    </source>
</evidence>
<feature type="signal peptide" evidence="1">
    <location>
        <begin position="1"/>
        <end position="26"/>
    </location>
</feature>